<organism evidence="7 8">
    <name type="scientific">Flavobacterium rivuli WB 3.3-2 = DSM 21788</name>
    <dbReference type="NCBI Taxonomy" id="1121895"/>
    <lineage>
        <taxon>Bacteria</taxon>
        <taxon>Pseudomonadati</taxon>
        <taxon>Bacteroidota</taxon>
        <taxon>Flavobacteriia</taxon>
        <taxon>Flavobacteriales</taxon>
        <taxon>Flavobacteriaceae</taxon>
        <taxon>Flavobacterium</taxon>
    </lineage>
</organism>
<sequence>MKQVVWFAIFNYMGTAIGIVSSLLIYPKDLEFQGIARYIDGISGLLYPIMVFGASQSLIKFYPALNERMQKQLFNYSLVSVGVVSLIVLAGLGIYINFAGDEYNQYLYYAYPIAVSLAFVEVFKKQLQDLQKIAVPTLFEKILPKIALPVAFLLVIYNIADRNSALWVMLAGYLLILLLTTFYLFSHYKPGFNYRFKTLFGEISRKEYFRYSMYSLAGSLGSVLAFRIDNIIIPNMISLSANGVFGIGAILASTLQIPAVGMFALYSPVISNHLRNGNFKDLEIKYKEIARLLFFIGAILYSCIFLGVEDLFHLMPDYNKLKDTIPIIEILGFSVLINMATGFNGEIITYSKYFRFNLIAVLILIVLNVSLNIWFINAGYGIVGVAYASFIAMTLFNISKLLFIYKKFRLLPFDKSFAKMGLVFLISGLVVYFLPDTESHLINLVYKTGLSLIINCIAIYKLRLVYQVNIWADKALGYMSGK</sequence>
<feature type="transmembrane region" description="Helical" evidence="6">
    <location>
        <begin position="143"/>
        <end position="160"/>
    </location>
</feature>
<dbReference type="PANTHER" id="PTHR30250">
    <property type="entry name" value="PST FAMILY PREDICTED COLANIC ACID TRANSPORTER"/>
    <property type="match status" value="1"/>
</dbReference>
<accession>A0A0A2M518</accession>
<keyword evidence="2" id="KW-1003">Cell membrane</keyword>
<feature type="transmembrane region" description="Helical" evidence="6">
    <location>
        <begin position="327"/>
        <end position="344"/>
    </location>
</feature>
<evidence type="ECO:0000256" key="1">
    <source>
        <dbReference type="ARBA" id="ARBA00004651"/>
    </source>
</evidence>
<comment type="caution">
    <text evidence="7">The sequence shown here is derived from an EMBL/GenBank/DDBJ whole genome shotgun (WGS) entry which is preliminary data.</text>
</comment>
<dbReference type="AlphaFoldDB" id="A0A0A2M518"/>
<feature type="transmembrane region" description="Helical" evidence="6">
    <location>
        <begin position="382"/>
        <end position="405"/>
    </location>
</feature>
<dbReference type="PANTHER" id="PTHR30250:SF11">
    <property type="entry name" value="O-ANTIGEN TRANSPORTER-RELATED"/>
    <property type="match status" value="1"/>
</dbReference>
<evidence type="ECO:0000256" key="3">
    <source>
        <dbReference type="ARBA" id="ARBA00022692"/>
    </source>
</evidence>
<evidence type="ECO:0000313" key="7">
    <source>
        <dbReference type="EMBL" id="KGO87379.1"/>
    </source>
</evidence>
<comment type="subcellular location">
    <subcellularLocation>
        <location evidence="1">Cell membrane</location>
        <topology evidence="1">Multi-pass membrane protein</topology>
    </subcellularLocation>
</comment>
<dbReference type="eggNOG" id="COG2244">
    <property type="taxonomic scope" value="Bacteria"/>
</dbReference>
<reference evidence="7 8" key="1">
    <citation type="submission" date="2013-09" db="EMBL/GenBank/DDBJ databases">
        <authorList>
            <person name="Zeng Z."/>
            <person name="Chen C."/>
        </authorList>
    </citation>
    <scope>NUCLEOTIDE SEQUENCE [LARGE SCALE GENOMIC DNA]</scope>
    <source>
        <strain evidence="7 8">WB 3.3-2</strain>
    </source>
</reference>
<feature type="transmembrane region" description="Helical" evidence="6">
    <location>
        <begin position="246"/>
        <end position="269"/>
    </location>
</feature>
<feature type="transmembrane region" description="Helical" evidence="6">
    <location>
        <begin position="441"/>
        <end position="460"/>
    </location>
</feature>
<name>A0A0A2M518_9FLAO</name>
<evidence type="ECO:0000256" key="6">
    <source>
        <dbReference type="SAM" id="Phobius"/>
    </source>
</evidence>
<evidence type="ECO:0000256" key="5">
    <source>
        <dbReference type="ARBA" id="ARBA00023136"/>
    </source>
</evidence>
<gene>
    <name evidence="7" type="ORF">Q765_06860</name>
</gene>
<proteinExistence type="predicted"/>
<dbReference type="InterPro" id="IPR050833">
    <property type="entry name" value="Poly_Biosynth_Transport"/>
</dbReference>
<feature type="transmembrane region" description="Helical" evidence="6">
    <location>
        <begin position="289"/>
        <end position="307"/>
    </location>
</feature>
<feature type="transmembrane region" description="Helical" evidence="6">
    <location>
        <begin position="208"/>
        <end position="226"/>
    </location>
</feature>
<feature type="transmembrane region" description="Helical" evidence="6">
    <location>
        <begin position="356"/>
        <end position="376"/>
    </location>
</feature>
<keyword evidence="4 6" id="KW-1133">Transmembrane helix</keyword>
<dbReference type="STRING" id="1121895.GCA_000378485_02299"/>
<keyword evidence="5 6" id="KW-0472">Membrane</keyword>
<evidence type="ECO:0000313" key="8">
    <source>
        <dbReference type="Proteomes" id="UP000030152"/>
    </source>
</evidence>
<dbReference type="EMBL" id="JRLX01000005">
    <property type="protein sequence ID" value="KGO87379.1"/>
    <property type="molecule type" value="Genomic_DNA"/>
</dbReference>
<feature type="transmembrane region" description="Helical" evidence="6">
    <location>
        <begin position="74"/>
        <end position="100"/>
    </location>
</feature>
<keyword evidence="8" id="KW-1185">Reference proteome</keyword>
<feature type="transmembrane region" description="Helical" evidence="6">
    <location>
        <begin position="106"/>
        <end position="123"/>
    </location>
</feature>
<feature type="transmembrane region" description="Helical" evidence="6">
    <location>
        <begin position="417"/>
        <end position="435"/>
    </location>
</feature>
<dbReference type="GO" id="GO:0005886">
    <property type="term" value="C:plasma membrane"/>
    <property type="evidence" value="ECO:0007669"/>
    <property type="project" value="UniProtKB-SubCell"/>
</dbReference>
<evidence type="ECO:0000256" key="4">
    <source>
        <dbReference type="ARBA" id="ARBA00022989"/>
    </source>
</evidence>
<keyword evidence="3 6" id="KW-0812">Transmembrane</keyword>
<dbReference type="Proteomes" id="UP000030152">
    <property type="component" value="Unassembled WGS sequence"/>
</dbReference>
<feature type="transmembrane region" description="Helical" evidence="6">
    <location>
        <begin position="166"/>
        <end position="188"/>
    </location>
</feature>
<feature type="transmembrane region" description="Helical" evidence="6">
    <location>
        <begin position="45"/>
        <end position="62"/>
    </location>
</feature>
<protein>
    <submittedName>
        <fullName evidence="7">Uncharacterized protein</fullName>
    </submittedName>
</protein>
<evidence type="ECO:0000256" key="2">
    <source>
        <dbReference type="ARBA" id="ARBA00022475"/>
    </source>
</evidence>
<feature type="transmembrane region" description="Helical" evidence="6">
    <location>
        <begin position="5"/>
        <end position="25"/>
    </location>
</feature>